<dbReference type="RefSeq" id="WP_380510527.1">
    <property type="nucleotide sequence ID" value="NZ_JBHEZX010000007.1"/>
</dbReference>
<organism evidence="3 4">
    <name type="scientific">Streptacidiphilus alkalitolerans</name>
    <dbReference type="NCBI Taxonomy" id="3342712"/>
    <lineage>
        <taxon>Bacteria</taxon>
        <taxon>Bacillati</taxon>
        <taxon>Actinomycetota</taxon>
        <taxon>Actinomycetes</taxon>
        <taxon>Kitasatosporales</taxon>
        <taxon>Streptomycetaceae</taxon>
        <taxon>Streptacidiphilus</taxon>
    </lineage>
</organism>
<dbReference type="InterPro" id="IPR045010">
    <property type="entry name" value="MDR_fam"/>
</dbReference>
<dbReference type="InterPro" id="IPR020843">
    <property type="entry name" value="ER"/>
</dbReference>
<dbReference type="InterPro" id="IPR011032">
    <property type="entry name" value="GroES-like_sf"/>
</dbReference>
<dbReference type="Gene3D" id="3.90.180.10">
    <property type="entry name" value="Medium-chain alcohol dehydrogenases, catalytic domain"/>
    <property type="match status" value="1"/>
</dbReference>
<dbReference type="EMBL" id="JBHEZX010000007">
    <property type="protein sequence ID" value="MFC1411259.1"/>
    <property type="molecule type" value="Genomic_DNA"/>
</dbReference>
<keyword evidence="4" id="KW-1185">Reference proteome</keyword>
<dbReference type="SUPFAM" id="SSF51735">
    <property type="entry name" value="NAD(P)-binding Rossmann-fold domains"/>
    <property type="match status" value="1"/>
</dbReference>
<gene>
    <name evidence="3" type="ORF">ACEZDG_18510</name>
</gene>
<dbReference type="CDD" id="cd05288">
    <property type="entry name" value="PGDH"/>
    <property type="match status" value="1"/>
</dbReference>
<evidence type="ECO:0000256" key="1">
    <source>
        <dbReference type="ARBA" id="ARBA00023002"/>
    </source>
</evidence>
<comment type="caution">
    <text evidence="3">The sequence shown here is derived from an EMBL/GenBank/DDBJ whole genome shotgun (WGS) entry which is preliminary data.</text>
</comment>
<evidence type="ECO:0000313" key="3">
    <source>
        <dbReference type="EMBL" id="MFC1411259.1"/>
    </source>
</evidence>
<reference evidence="3 4" key="1">
    <citation type="submission" date="2024-09" db="EMBL/GenBank/DDBJ databases">
        <authorList>
            <person name="Lee S.D."/>
        </authorList>
    </citation>
    <scope>NUCLEOTIDE SEQUENCE [LARGE SCALE GENOMIC DNA]</scope>
    <source>
        <strain evidence="3 4">N1-1</strain>
    </source>
</reference>
<evidence type="ECO:0000259" key="2">
    <source>
        <dbReference type="SMART" id="SM00829"/>
    </source>
</evidence>
<dbReference type="Pfam" id="PF16884">
    <property type="entry name" value="ADH_N_2"/>
    <property type="match status" value="1"/>
</dbReference>
<dbReference type="Gene3D" id="3.40.50.720">
    <property type="entry name" value="NAD(P)-binding Rossmann-like Domain"/>
    <property type="match status" value="1"/>
</dbReference>
<dbReference type="Proteomes" id="UP001592582">
    <property type="component" value="Unassembled WGS sequence"/>
</dbReference>
<proteinExistence type="predicted"/>
<sequence length="341" mass="35389">MSDLPRTSREIRLTALPERGLPRPEHFGLVQAPLPVPGEGEALVRNRLFHVPAALRTVIGGGLTDTPFPALFPGDTLFGAAVGEVVSAPAGSGLTSGELVSHWLGWREYAAVPVAGCTPLGDLLPDPAAHLAQGWTAYGALTRAAELRPGDTVLVTGGAGAVGSLAGQIARLLGAGRLVGSTGSPEKAERMVAELGYDAVLVRGAEPFAEQLAKAAPDGIDVLFDNVGGEQLRAAVAAARPGARFALVGALSGQLAAEGDGTAAPVEIDSFQLILKRIAVRGYSGLDHPDVLEEWNSRFGGWLRSGEISFPQVRIQGIERAPQALHEVFGGRHLGTVVVEL</sequence>
<protein>
    <submittedName>
        <fullName evidence="3">NADP-dependent oxidoreductase</fullName>
    </submittedName>
</protein>
<dbReference type="PANTHER" id="PTHR43205">
    <property type="entry name" value="PROSTAGLANDIN REDUCTASE"/>
    <property type="match status" value="1"/>
</dbReference>
<dbReference type="Pfam" id="PF00107">
    <property type="entry name" value="ADH_zinc_N"/>
    <property type="match status" value="1"/>
</dbReference>
<name>A0ABV6VBY8_9ACTN</name>
<dbReference type="InterPro" id="IPR036291">
    <property type="entry name" value="NAD(P)-bd_dom_sf"/>
</dbReference>
<evidence type="ECO:0000313" key="4">
    <source>
        <dbReference type="Proteomes" id="UP001592582"/>
    </source>
</evidence>
<dbReference type="InterPro" id="IPR013149">
    <property type="entry name" value="ADH-like_C"/>
</dbReference>
<dbReference type="SMART" id="SM00829">
    <property type="entry name" value="PKS_ER"/>
    <property type="match status" value="1"/>
</dbReference>
<feature type="domain" description="Enoyl reductase (ER)" evidence="2">
    <location>
        <begin position="20"/>
        <end position="339"/>
    </location>
</feature>
<dbReference type="SUPFAM" id="SSF50129">
    <property type="entry name" value="GroES-like"/>
    <property type="match status" value="1"/>
</dbReference>
<dbReference type="InterPro" id="IPR041694">
    <property type="entry name" value="ADH_N_2"/>
</dbReference>
<keyword evidence="1" id="KW-0560">Oxidoreductase</keyword>
<dbReference type="PANTHER" id="PTHR43205:SF7">
    <property type="entry name" value="PROSTAGLANDIN REDUCTASE 1"/>
    <property type="match status" value="1"/>
</dbReference>
<accession>A0ABV6VBY8</accession>